<evidence type="ECO:0000313" key="5">
    <source>
        <dbReference type="EMBL" id="POF64115.1"/>
    </source>
</evidence>
<dbReference type="InterPro" id="IPR001208">
    <property type="entry name" value="MCM_dom"/>
</dbReference>
<dbReference type="OrthoDB" id="9813147at2"/>
<dbReference type="Pfam" id="PF13541">
    <property type="entry name" value="ChlI"/>
    <property type="match status" value="1"/>
</dbReference>
<dbReference type="InterPro" id="IPR003593">
    <property type="entry name" value="AAA+_ATPase"/>
</dbReference>
<evidence type="ECO:0000313" key="6">
    <source>
        <dbReference type="Proteomes" id="UP000237344"/>
    </source>
</evidence>
<dbReference type="Gene3D" id="3.40.50.300">
    <property type="entry name" value="P-loop containing nucleotide triphosphate hydrolases"/>
    <property type="match status" value="1"/>
</dbReference>
<proteinExistence type="inferred from homology"/>
<dbReference type="GO" id="GO:0005524">
    <property type="term" value="F:ATP binding"/>
    <property type="evidence" value="ECO:0007669"/>
    <property type="project" value="UniProtKB-KW"/>
</dbReference>
<feature type="domain" description="MCM C-terminal AAA(+) ATPase" evidence="4">
    <location>
        <begin position="295"/>
        <end position="394"/>
    </location>
</feature>
<dbReference type="InterPro" id="IPR014721">
    <property type="entry name" value="Ribsml_uS5_D2-typ_fold_subgr"/>
</dbReference>
<dbReference type="PROSITE" id="PS50051">
    <property type="entry name" value="MCM_2"/>
    <property type="match status" value="1"/>
</dbReference>
<dbReference type="AlphaFoldDB" id="A0A2S3W5G2"/>
<dbReference type="Gene3D" id="3.30.230.10">
    <property type="match status" value="1"/>
</dbReference>
<keyword evidence="3" id="KW-0067">ATP-binding</keyword>
<dbReference type="RefSeq" id="WP_110093728.1">
    <property type="nucleotide sequence ID" value="NZ_NKUE01000040.1"/>
</dbReference>
<dbReference type="SUPFAM" id="SSF52540">
    <property type="entry name" value="P-loop containing nucleoside triphosphate hydrolases"/>
    <property type="match status" value="1"/>
</dbReference>
<dbReference type="SMART" id="SM00382">
    <property type="entry name" value="AAA"/>
    <property type="match status" value="1"/>
</dbReference>
<keyword evidence="2" id="KW-0547">Nucleotide-binding</keyword>
<dbReference type="InterPro" id="IPR020568">
    <property type="entry name" value="Ribosomal_Su5_D2-typ_SF"/>
</dbReference>
<dbReference type="InterPro" id="IPR004482">
    <property type="entry name" value="Mg_chelat-rel"/>
</dbReference>
<dbReference type="Pfam" id="PF13335">
    <property type="entry name" value="Mg_chelatase_C"/>
    <property type="match status" value="1"/>
</dbReference>
<accession>A0A2S3W5G2</accession>
<evidence type="ECO:0000256" key="2">
    <source>
        <dbReference type="ARBA" id="ARBA00022741"/>
    </source>
</evidence>
<organism evidence="5 6">
    <name type="scientific">Novacetimonas maltaceti</name>
    <dbReference type="NCBI Taxonomy" id="1203393"/>
    <lineage>
        <taxon>Bacteria</taxon>
        <taxon>Pseudomonadati</taxon>
        <taxon>Pseudomonadota</taxon>
        <taxon>Alphaproteobacteria</taxon>
        <taxon>Acetobacterales</taxon>
        <taxon>Acetobacteraceae</taxon>
        <taxon>Novacetimonas</taxon>
    </lineage>
</organism>
<name>A0A2S3W5G2_9PROT</name>
<dbReference type="PANTHER" id="PTHR32039:SF7">
    <property type="entry name" value="COMPETENCE PROTEIN COMM"/>
    <property type="match status" value="1"/>
</dbReference>
<dbReference type="NCBIfam" id="TIGR00368">
    <property type="entry name" value="YifB family Mg chelatase-like AAA ATPase"/>
    <property type="match status" value="1"/>
</dbReference>
<gene>
    <name evidence="5" type="primary">comM</name>
    <name evidence="5" type="ORF">KMAL_00070</name>
</gene>
<evidence type="ECO:0000259" key="4">
    <source>
        <dbReference type="PROSITE" id="PS50051"/>
    </source>
</evidence>
<sequence>MADTLLACVHGFAFCGIDATPVKVEVQLSTGLPSFLIVGLPDKAVAESRERVRAALSAMGLALPAKRIVVNLAPANLAKEGSHFDLPIALALLCVMGVVPHDMAARYAALGELSLDGGLNPVCGVLSAAMSAHDLSLGLICPRAQGVEARWASEDMDILAADSLPALVNHFRGQQVLTPVELPDLRRAASIMPEPDLADVRGMESPKRALEIAAAGGHSLLMSGPPGAGKSMLAARLPGILPNLTAEDILEVSRIHSVSGLLSDGNPIVRPPFRDPHHSTSQAALSGGGARARPGEVSLAHRGVLFLDELPEFSRHALETLRQPIETGSITIARAAAHVTYPARFQLIAAMNPCRCGYLGDAAQECRKAPRCGEDYQARISGPLLDRMDMYVRVEPVPLGQIAGLARGESSAIVAERVEAAYARQASRQDGLRNAEASIDLFPIQAAARDYAVMASERLHLSARGYTRLLRVARTIADLAAAVDIEQAHIAEALAYRLRRPVRR</sequence>
<dbReference type="InterPro" id="IPR000523">
    <property type="entry name" value="Mg_chelatse_chII-like_cat_dom"/>
</dbReference>
<dbReference type="EMBL" id="POTC01000001">
    <property type="protein sequence ID" value="POF64115.1"/>
    <property type="molecule type" value="Genomic_DNA"/>
</dbReference>
<dbReference type="InterPro" id="IPR027417">
    <property type="entry name" value="P-loop_NTPase"/>
</dbReference>
<dbReference type="PANTHER" id="PTHR32039">
    <property type="entry name" value="MAGNESIUM-CHELATASE SUBUNIT CHLI"/>
    <property type="match status" value="1"/>
</dbReference>
<reference evidence="5 6" key="1">
    <citation type="submission" date="2018-01" db="EMBL/GenBank/DDBJ databases">
        <title>Draft Genome Sequence of Komagataeibacter maltaceti LMG 1529, a Vinegar Producing Acetic Acid Bacterium Isolated from Malt Vinegar Brewery Acetifiers.</title>
        <authorList>
            <person name="Zhang Q."/>
            <person name="Hollensteiner J."/>
            <person name="Poehlein A."/>
            <person name="Daniel R."/>
        </authorList>
    </citation>
    <scope>NUCLEOTIDE SEQUENCE [LARGE SCALE GENOMIC DNA]</scope>
    <source>
        <strain evidence="5 6">LMG 1529</strain>
    </source>
</reference>
<dbReference type="PRINTS" id="PR01657">
    <property type="entry name" value="MCMFAMILY"/>
</dbReference>
<protein>
    <submittedName>
        <fullName evidence="5">Competence protein ComM</fullName>
    </submittedName>
</protein>
<dbReference type="InterPro" id="IPR045006">
    <property type="entry name" value="CHLI-like"/>
</dbReference>
<dbReference type="SUPFAM" id="SSF54211">
    <property type="entry name" value="Ribosomal protein S5 domain 2-like"/>
    <property type="match status" value="1"/>
</dbReference>
<evidence type="ECO:0000256" key="1">
    <source>
        <dbReference type="ARBA" id="ARBA00006354"/>
    </source>
</evidence>
<comment type="similarity">
    <text evidence="1">Belongs to the Mg-chelatase subunits D/I family. ComM subfamily.</text>
</comment>
<dbReference type="GO" id="GO:0003677">
    <property type="term" value="F:DNA binding"/>
    <property type="evidence" value="ECO:0007669"/>
    <property type="project" value="InterPro"/>
</dbReference>
<dbReference type="Pfam" id="PF01078">
    <property type="entry name" value="Mg_chelatase"/>
    <property type="match status" value="1"/>
</dbReference>
<dbReference type="InterPro" id="IPR025158">
    <property type="entry name" value="Mg_chelat-rel_C"/>
</dbReference>
<dbReference type="Proteomes" id="UP000237344">
    <property type="component" value="Unassembled WGS sequence"/>
</dbReference>
<comment type="caution">
    <text evidence="5">The sequence shown here is derived from an EMBL/GenBank/DDBJ whole genome shotgun (WGS) entry which is preliminary data.</text>
</comment>
<evidence type="ECO:0000256" key="3">
    <source>
        <dbReference type="ARBA" id="ARBA00022840"/>
    </source>
</evidence>
<keyword evidence="6" id="KW-1185">Reference proteome</keyword>